<organism evidence="2 3">
    <name type="scientific">Nitrincola tapanii</name>
    <dbReference type="NCBI Taxonomy" id="1708751"/>
    <lineage>
        <taxon>Bacteria</taxon>
        <taxon>Pseudomonadati</taxon>
        <taxon>Pseudomonadota</taxon>
        <taxon>Gammaproteobacteria</taxon>
        <taxon>Oceanospirillales</taxon>
        <taxon>Oceanospirillaceae</taxon>
        <taxon>Nitrincola</taxon>
    </lineage>
</organism>
<keyword evidence="1" id="KW-0732">Signal</keyword>
<accession>A0A5A9W065</accession>
<comment type="caution">
    <text evidence="2">The sequence shown here is derived from an EMBL/GenBank/DDBJ whole genome shotgun (WGS) entry which is preliminary data.</text>
</comment>
<dbReference type="AlphaFoldDB" id="A0A5A9W065"/>
<feature type="signal peptide" evidence="1">
    <location>
        <begin position="1"/>
        <end position="27"/>
    </location>
</feature>
<gene>
    <name evidence="2" type="ORF">E1H14_10085</name>
</gene>
<proteinExistence type="predicted"/>
<keyword evidence="3" id="KW-1185">Reference proteome</keyword>
<dbReference type="OrthoDB" id="6089455at2"/>
<feature type="chain" id="PRO_5022756400" evidence="1">
    <location>
        <begin position="28"/>
        <end position="197"/>
    </location>
</feature>
<name>A0A5A9W065_9GAMM</name>
<dbReference type="EMBL" id="SMRS01000007">
    <property type="protein sequence ID" value="KAA0874116.1"/>
    <property type="molecule type" value="Genomic_DNA"/>
</dbReference>
<dbReference type="RefSeq" id="WP_149391348.1">
    <property type="nucleotide sequence ID" value="NZ_SMRS01000007.1"/>
</dbReference>
<evidence type="ECO:0000256" key="1">
    <source>
        <dbReference type="SAM" id="SignalP"/>
    </source>
</evidence>
<evidence type="ECO:0000313" key="3">
    <source>
        <dbReference type="Proteomes" id="UP000325302"/>
    </source>
</evidence>
<sequence>MDDKVPSRRLSVSLLLLTSFVASLSWAQEPIPYQVTSPDTFQRHTYHGARVYDGLDWGDFDPEKMPEVYPSAIQDAPPEPVVIMYSAPVPVVEVEVGVMPARERPLLGEDKVFQEIEEDLQLQRCFFGSDDGRCAPITADDLEVLIEDPSSPSDLTGRFYQKLQALEEEISDEERFQLLERSFETSLEVVFPDATSD</sequence>
<dbReference type="Proteomes" id="UP000325302">
    <property type="component" value="Unassembled WGS sequence"/>
</dbReference>
<protein>
    <submittedName>
        <fullName evidence="2">Uncharacterized protein</fullName>
    </submittedName>
</protein>
<evidence type="ECO:0000313" key="2">
    <source>
        <dbReference type="EMBL" id="KAA0874116.1"/>
    </source>
</evidence>
<reference evidence="2 3" key="1">
    <citation type="submission" date="2019-03" db="EMBL/GenBank/DDBJ databases">
        <title>Nitrincola sp. nov. isolated from an Indian soda lake.</title>
        <authorList>
            <person name="Joshi A."/>
            <person name="Thite S.V."/>
            <person name="Joseph N."/>
            <person name="Dhotre D."/>
            <person name="Moorthy M."/>
            <person name="Shouche Y.S."/>
        </authorList>
    </citation>
    <scope>NUCLEOTIDE SEQUENCE [LARGE SCALE GENOMIC DNA]</scope>
    <source>
        <strain evidence="2 3">MEB193</strain>
    </source>
</reference>